<sequence>MAKMSLLEITQDILNDLDADFVNSINDTVESQQVAQIVKSTFFALMHRRNWRSNKQLLKLTASGDDALPTHMYLPENLSELTLINYNCQQAGQTRKFYKNIKFIYPDEFLRRQNMLNDAADNVDVIQDPTGVELIIRNDVPPTYWTTFDDNAIVFDSYDSELDDTLQSHKVQAFGYLTPSWIHLDSAIPDIPEEDFTLLLEEAKSRASIKIRQVADQKAEQEAQRQDRWLSRKQWRAQGGVRYPSYGRKGRK</sequence>
<dbReference type="Proteomes" id="UP000202282">
    <property type="component" value="Segment"/>
</dbReference>
<keyword evidence="2" id="KW-1185">Reference proteome</keyword>
<evidence type="ECO:0000313" key="1">
    <source>
        <dbReference type="EMBL" id="AJT60714.1"/>
    </source>
</evidence>
<protein>
    <submittedName>
        <fullName evidence="1">Adaptor protein</fullName>
    </submittedName>
</protein>
<dbReference type="RefSeq" id="YP_009168392.1">
    <property type="nucleotide sequence ID" value="NC_027988.2"/>
</dbReference>
<dbReference type="OrthoDB" id="12825at10239"/>
<dbReference type="KEGG" id="vg:26040335"/>
<organism evidence="1 2">
    <name type="scientific">Citrobacter phage CVT22</name>
    <dbReference type="NCBI Taxonomy" id="1622234"/>
    <lineage>
        <taxon>Viruses</taxon>
        <taxon>Duplodnaviria</taxon>
        <taxon>Heunggongvirae</taxon>
        <taxon>Uroviricota</taxon>
        <taxon>Caudoviricetes</taxon>
        <taxon>Zobellviridae</taxon>
        <taxon>Citrovirus</taxon>
        <taxon>Citrovirus coptotermitis</taxon>
    </lineage>
</organism>
<name>A0A0R6CQ63_9CAUD</name>
<evidence type="ECO:0000313" key="2">
    <source>
        <dbReference type="Proteomes" id="UP000202282"/>
    </source>
</evidence>
<dbReference type="EMBL" id="KP774835">
    <property type="protein sequence ID" value="AJT60714.1"/>
    <property type="molecule type" value="Genomic_DNA"/>
</dbReference>
<reference evidence="1 2" key="1">
    <citation type="journal article" date="2015" name="Genome Announc.">
        <title>Complete Genome Sequence of Citrobacter Phage CVT22 Isolated from the Gut of the Formosan Subterranean Termite, Coptotermes formosanus Shiraki.</title>
        <authorList>
            <person name="Tikhe C.V."/>
            <person name="Martin T.M."/>
            <person name="Gissendanner C.R."/>
            <person name="Husseneder C."/>
        </authorList>
    </citation>
    <scope>NUCLEOTIDE SEQUENCE [LARGE SCALE GENOMIC DNA]</scope>
</reference>
<dbReference type="GeneID" id="26040335"/>
<proteinExistence type="predicted"/>
<accession>A0A0R6CQ63</accession>